<dbReference type="Pfam" id="PF08882">
    <property type="entry name" value="Acetone_carb_G"/>
    <property type="match status" value="1"/>
</dbReference>
<feature type="region of interest" description="Disordered" evidence="1">
    <location>
        <begin position="511"/>
        <end position="533"/>
    </location>
</feature>
<evidence type="ECO:0000256" key="1">
    <source>
        <dbReference type="SAM" id="MobiDB-lite"/>
    </source>
</evidence>
<feature type="compositionally biased region" description="Polar residues" evidence="1">
    <location>
        <begin position="511"/>
        <end position="528"/>
    </location>
</feature>
<dbReference type="InterPro" id="IPR003692">
    <property type="entry name" value="Hydantoinase_B"/>
</dbReference>
<dbReference type="InterPro" id="IPR016750">
    <property type="entry name" value="Aceto_COase_bsu/gsu"/>
</dbReference>
<name>A0A381RPD1_9ZZZZ</name>
<dbReference type="GO" id="GO:0005829">
    <property type="term" value="C:cytosol"/>
    <property type="evidence" value="ECO:0007669"/>
    <property type="project" value="TreeGrafter"/>
</dbReference>
<proteinExistence type="predicted"/>
<dbReference type="PANTHER" id="PTHR11365">
    <property type="entry name" value="5-OXOPROLINASE RELATED"/>
    <property type="match status" value="1"/>
</dbReference>
<dbReference type="GO" id="GO:0006749">
    <property type="term" value="P:glutathione metabolic process"/>
    <property type="evidence" value="ECO:0007669"/>
    <property type="project" value="TreeGrafter"/>
</dbReference>
<dbReference type="InterPro" id="IPR045079">
    <property type="entry name" value="Oxoprolinase-like"/>
</dbReference>
<protein>
    <recommendedName>
        <fullName evidence="2">Hydantoinase B/oxoprolinase domain-containing protein</fullName>
    </recommendedName>
</protein>
<dbReference type="PANTHER" id="PTHR11365:SF23">
    <property type="entry name" value="HYPOTHETICAL 5-OXOPROLINASE (EUROFUNG)-RELATED"/>
    <property type="match status" value="1"/>
</dbReference>
<gene>
    <name evidence="3" type="ORF">METZ01_LOCUS43597</name>
</gene>
<sequence>MSVNEMKKISELPSELFNGVTNPYVPGLELKYSAKLNLHSDYEPDIDPITFEVIRHALWNINEEHGATIQRVSGSPVAMYALDLNPTIMTEDAEFVYVGPYMQYMSGVADTQVKWILQYRSDNPGIADGDMFLSNDPWVGAPHQQDVMLICPIFWEGELFAWITNCLHQYDIGGITPGSFCPAAESCFDEGISLPPVKIIEDLEIRKDIEEVYLRSSRKPEMVALDFRAQMVGNTSARKRMLDLIRRYGPKTVKGVMKKIIADSEISYLEKMAKLPDGVWQDRTYVECCRPGDRKTYRVVLTIRKKGSHLVFENEGTAPQDGAMNATYSGWRGSQIVAINQLLCWDQNFAPGGALRHIDFDPTLGTFTCARHPASVSTAPVQAMEISLYPTYNALSKLIYSDPRMRGDIICIGGTSQWPATIFRGIDQWGEKYGYILVDPIGGAIGAFSHADGISTGGQARTPICKMPNIEHTEQDFPVLFLYRKEVPDSGGAGKFRGGLSAESCFVPHNTPSITQDTLSSGNATPTATGMMGGYPGTTNEYKYVRHSDIQDRIESRKMIDDISEVAGESVTLQLRQVNFEQLPADVYSVVCSAAGGFGDPLDRDPQKVKEDVDANSVTVDGAREIYGVVIESETGELDHDATESLRTNTRNARLNGHRLNPIKANGELLLEVTENIHLRSEEGRTVYCCAKCHTEIGLLGENYKEHCIRIDKHVSKSNLLIGEPSRFIDDVPQFRQFVCPGCGTLIENEIAMKGEPLLMDIHIEE</sequence>
<dbReference type="GO" id="GO:0017168">
    <property type="term" value="F:5-oxoprolinase (ATP-hydrolyzing) activity"/>
    <property type="evidence" value="ECO:0007669"/>
    <property type="project" value="TreeGrafter"/>
</dbReference>
<evidence type="ECO:0000313" key="3">
    <source>
        <dbReference type="EMBL" id="SUZ90743.1"/>
    </source>
</evidence>
<feature type="domain" description="Hydantoinase B/oxoprolinase" evidence="2">
    <location>
        <begin position="47"/>
        <end position="601"/>
    </location>
</feature>
<dbReference type="EMBL" id="UINC01001919">
    <property type="protein sequence ID" value="SUZ90743.1"/>
    <property type="molecule type" value="Genomic_DNA"/>
</dbReference>
<organism evidence="3">
    <name type="scientific">marine metagenome</name>
    <dbReference type="NCBI Taxonomy" id="408172"/>
    <lineage>
        <taxon>unclassified sequences</taxon>
        <taxon>metagenomes</taxon>
        <taxon>ecological metagenomes</taxon>
    </lineage>
</organism>
<accession>A0A381RPD1</accession>
<dbReference type="AlphaFoldDB" id="A0A381RPD1"/>
<reference evidence="3" key="1">
    <citation type="submission" date="2018-05" db="EMBL/GenBank/DDBJ databases">
        <authorList>
            <person name="Lanie J.A."/>
            <person name="Ng W.-L."/>
            <person name="Kazmierczak K.M."/>
            <person name="Andrzejewski T.M."/>
            <person name="Davidsen T.M."/>
            <person name="Wayne K.J."/>
            <person name="Tettelin H."/>
            <person name="Glass J.I."/>
            <person name="Rusch D."/>
            <person name="Podicherti R."/>
            <person name="Tsui H.-C.T."/>
            <person name="Winkler M.E."/>
        </authorList>
    </citation>
    <scope>NUCLEOTIDE SEQUENCE</scope>
</reference>
<dbReference type="Pfam" id="PF02538">
    <property type="entry name" value="Hydantoinase_B"/>
    <property type="match status" value="1"/>
</dbReference>
<evidence type="ECO:0000259" key="2">
    <source>
        <dbReference type="Pfam" id="PF02538"/>
    </source>
</evidence>